<name>A0A1N7I506_9FLAO</name>
<reference evidence="5 6" key="1">
    <citation type="submission" date="2017-01" db="EMBL/GenBank/DDBJ databases">
        <authorList>
            <person name="Mah S.A."/>
            <person name="Swanson W.J."/>
            <person name="Moy G.W."/>
            <person name="Vacquier V.D."/>
        </authorList>
    </citation>
    <scope>NUCLEOTIDE SEQUENCE [LARGE SCALE GENOMIC DNA]</scope>
    <source>
        <strain evidence="5 6">DSM 16927</strain>
    </source>
</reference>
<accession>A0A1N7I506</accession>
<dbReference type="InterPro" id="IPR005632">
    <property type="entry name" value="Chaperone_Skp"/>
</dbReference>
<proteinExistence type="inferred from homology"/>
<dbReference type="OrthoDB" id="1524711at2"/>
<dbReference type="EMBL" id="CP033926">
    <property type="protein sequence ID" value="AZA99951.1"/>
    <property type="molecule type" value="Genomic_DNA"/>
</dbReference>
<protein>
    <submittedName>
        <fullName evidence="4">OmpH family outer membrane protein</fullName>
    </submittedName>
    <submittedName>
        <fullName evidence="5">Periplasmic chaperone for outer membrane proteins Skp</fullName>
    </submittedName>
</protein>
<evidence type="ECO:0000313" key="4">
    <source>
        <dbReference type="EMBL" id="AZA99951.1"/>
    </source>
</evidence>
<feature type="chain" id="PRO_5044563318" evidence="3">
    <location>
        <begin position="23"/>
        <end position="190"/>
    </location>
</feature>
<comment type="similarity">
    <text evidence="1">Belongs to the Skp family.</text>
</comment>
<gene>
    <name evidence="4" type="ORF">EG359_10095</name>
    <name evidence="5" type="ORF">SAMN05421768_102666</name>
</gene>
<dbReference type="PANTHER" id="PTHR35089:SF1">
    <property type="entry name" value="CHAPERONE PROTEIN SKP"/>
    <property type="match status" value="1"/>
</dbReference>
<evidence type="ECO:0000313" key="7">
    <source>
        <dbReference type="Proteomes" id="UP000279541"/>
    </source>
</evidence>
<dbReference type="AlphaFoldDB" id="A0A1N7I506"/>
<evidence type="ECO:0000256" key="1">
    <source>
        <dbReference type="ARBA" id="ARBA00009091"/>
    </source>
</evidence>
<dbReference type="STRING" id="112234.SAMN05421768_102666"/>
<evidence type="ECO:0000313" key="5">
    <source>
        <dbReference type="EMBL" id="SIS32060.1"/>
    </source>
</evidence>
<dbReference type="Gene3D" id="3.30.910.20">
    <property type="entry name" value="Skp domain"/>
    <property type="match status" value="1"/>
</dbReference>
<dbReference type="Pfam" id="PF03938">
    <property type="entry name" value="OmpH"/>
    <property type="match status" value="1"/>
</dbReference>
<reference evidence="4 7" key="2">
    <citation type="submission" date="2018-11" db="EMBL/GenBank/DDBJ databases">
        <title>Proposal to divide the Flavobacteriaceae and reorganize its genera based on Amino Acid Identity values calculated from whole genome sequences.</title>
        <authorList>
            <person name="Nicholson A.C."/>
            <person name="Gulvik C.A."/>
            <person name="Whitney A.M."/>
            <person name="Humrighouse B.W."/>
            <person name="Bell M."/>
            <person name="Holmes B."/>
            <person name="Steigerwalt A.G."/>
            <person name="Villarma A."/>
            <person name="Sheth M."/>
            <person name="Batra D."/>
            <person name="Pryor J."/>
            <person name="Bernardet J.-F."/>
            <person name="Hugo C."/>
            <person name="Kampfer P."/>
            <person name="Newman J."/>
            <person name="McQuiston J.R."/>
        </authorList>
    </citation>
    <scope>NUCLEOTIDE SEQUENCE [LARGE SCALE GENOMIC DNA]</scope>
    <source>
        <strain evidence="4 7">DSM 16927</strain>
    </source>
</reference>
<dbReference type="SMART" id="SM00935">
    <property type="entry name" value="OmpH"/>
    <property type="match status" value="1"/>
</dbReference>
<organism evidence="5 6">
    <name type="scientific">Chryseobacterium joostei</name>
    <dbReference type="NCBI Taxonomy" id="112234"/>
    <lineage>
        <taxon>Bacteria</taxon>
        <taxon>Pseudomonadati</taxon>
        <taxon>Bacteroidota</taxon>
        <taxon>Flavobacteriia</taxon>
        <taxon>Flavobacteriales</taxon>
        <taxon>Weeksellaceae</taxon>
        <taxon>Chryseobacterium group</taxon>
        <taxon>Chryseobacterium</taxon>
    </lineage>
</organism>
<sequence length="190" mass="20579">MKLIKLFFIAAGLTLTANTVNAQQKIGNVNTDDIFANLSEVKTVGATIEGLTKAKQTEIEKMITEYQTKLKAAQDKEGTMTEANKEAVTKELMAAHTELQGLAKKIEESRALAAKELSAKQNELFAPIQQKVKDAISAVAKERNLNYIFDISSQDGNNLVYTDGSEDITAQVKTKLGASATTKAAPKSKK</sequence>
<dbReference type="EMBL" id="FTNZ01000002">
    <property type="protein sequence ID" value="SIS32060.1"/>
    <property type="molecule type" value="Genomic_DNA"/>
</dbReference>
<dbReference type="GO" id="GO:0051082">
    <property type="term" value="F:unfolded protein binding"/>
    <property type="evidence" value="ECO:0007669"/>
    <property type="project" value="InterPro"/>
</dbReference>
<dbReference type="KEGG" id="cjt:EG359_10095"/>
<keyword evidence="7" id="KW-1185">Reference proteome</keyword>
<dbReference type="GO" id="GO:0050821">
    <property type="term" value="P:protein stabilization"/>
    <property type="evidence" value="ECO:0007669"/>
    <property type="project" value="TreeGrafter"/>
</dbReference>
<dbReference type="RefSeq" id="WP_076352707.1">
    <property type="nucleotide sequence ID" value="NZ_CP033926.1"/>
</dbReference>
<feature type="signal peptide" evidence="3">
    <location>
        <begin position="1"/>
        <end position="22"/>
    </location>
</feature>
<dbReference type="GO" id="GO:0005829">
    <property type="term" value="C:cytosol"/>
    <property type="evidence" value="ECO:0007669"/>
    <property type="project" value="TreeGrafter"/>
</dbReference>
<evidence type="ECO:0000313" key="6">
    <source>
        <dbReference type="Proteomes" id="UP000186106"/>
    </source>
</evidence>
<dbReference type="PANTHER" id="PTHR35089">
    <property type="entry name" value="CHAPERONE PROTEIN SKP"/>
    <property type="match status" value="1"/>
</dbReference>
<keyword evidence="2 3" id="KW-0732">Signal</keyword>
<dbReference type="SUPFAM" id="SSF111384">
    <property type="entry name" value="OmpH-like"/>
    <property type="match status" value="1"/>
</dbReference>
<dbReference type="InterPro" id="IPR024930">
    <property type="entry name" value="Skp_dom_sf"/>
</dbReference>
<evidence type="ECO:0000256" key="3">
    <source>
        <dbReference type="SAM" id="SignalP"/>
    </source>
</evidence>
<dbReference type="Proteomes" id="UP000186106">
    <property type="component" value="Unassembled WGS sequence"/>
</dbReference>
<dbReference type="Proteomes" id="UP000279541">
    <property type="component" value="Chromosome"/>
</dbReference>
<evidence type="ECO:0000256" key="2">
    <source>
        <dbReference type="ARBA" id="ARBA00022729"/>
    </source>
</evidence>